<keyword evidence="8" id="KW-1185">Reference proteome</keyword>
<evidence type="ECO:0000256" key="2">
    <source>
        <dbReference type="ARBA" id="ARBA00022737"/>
    </source>
</evidence>
<dbReference type="AlphaFoldDB" id="A0A7L2JYQ5"/>
<dbReference type="SMART" id="SM00707">
    <property type="entry name" value="RPEL"/>
    <property type="match status" value="4"/>
</dbReference>
<proteinExistence type="inferred from homology"/>
<dbReference type="PANTHER" id="PTHR12751">
    <property type="entry name" value="PHOSPHATASE AND ACTIN REGULATOR PHACTR"/>
    <property type="match status" value="1"/>
</dbReference>
<dbReference type="Gene3D" id="6.10.140.2130">
    <property type="match status" value="1"/>
</dbReference>
<keyword evidence="2 5" id="KW-0677">Repeat</keyword>
<dbReference type="OrthoDB" id="5563016at2759"/>
<dbReference type="InterPro" id="IPR004018">
    <property type="entry name" value="RPEL_repeat"/>
</dbReference>
<comment type="subunit">
    <text evidence="5">Binds PPP1CA and actin.</text>
</comment>
<dbReference type="Gene3D" id="6.10.140.1750">
    <property type="match status" value="1"/>
</dbReference>
<evidence type="ECO:0000256" key="3">
    <source>
        <dbReference type="ARBA" id="ARBA00023203"/>
    </source>
</evidence>
<feature type="repeat" description="RPEL" evidence="4">
    <location>
        <begin position="496"/>
        <end position="521"/>
    </location>
</feature>
<dbReference type="Pfam" id="PF02755">
    <property type="entry name" value="RPEL"/>
    <property type="match status" value="2"/>
</dbReference>
<evidence type="ECO:0000256" key="4">
    <source>
        <dbReference type="PROSITE-ProRule" id="PRU00401"/>
    </source>
</evidence>
<sequence length="656" mass="71683">YTVDGLDKASIANSDVPAPGSQTPPFKRKGKLSNIGKIFKPWKWRKKKTSDKFRETSAVLERKISTRQSREELIRRGVLKEMPEQDGDVTVNFETSNGHTITLGEETIQEENIIKASGNNGTLSEKAPEGKTEDQKGKSMYSLQISTGHCPETPTPHAPPLPKPKPKPKKAPLPPKNAIAASTTTSHKGNEAPHAKKKGKAPAKQPPLPPPKPSGASANREAAGSSHAKKLPVSKSSSSPSPSSTSSHPKASKETSSKSGTSGTPRGKKKPGKQSAPRTAPDGAASSPSGATADSLEAKAEKPKPEQTCIVIFEMENEDQSSKLVVPPPPTAAPPPPPLPPAFPAAASQPAGSSDAQDVSDSCVAGPCSPGSDTKPLLQTERGTDKNFPKAKGNLLLIPRFISDVHEHFELNCSETVLATKEDQEGEAPDQAFSELVEEVSDAAAAPESESSRESHGSDSDSDGPILYTDDDDDDDDDDENASTESSLASKIRRRDTLAIKLGNRPSKKELEDKNILQCTSEEERQEIRHQIGTKLVRRLSQRPTTEELEQRNILKQKNEEEEQEAKREIKRRLSRKLSLRPTVAELQARRILRFNEYVEVTESPDYDRRADKPWARLTPADKARDKSIRKELNEFKSTEMEVHEESRQFTRWVNP</sequence>
<feature type="non-terminal residue" evidence="7">
    <location>
        <position position="656"/>
    </location>
</feature>
<feature type="repeat" description="RPEL" evidence="4">
    <location>
        <begin position="58"/>
        <end position="83"/>
    </location>
</feature>
<feature type="region of interest" description="Disordered" evidence="6">
    <location>
        <begin position="542"/>
        <end position="567"/>
    </location>
</feature>
<feature type="non-terminal residue" evidence="7">
    <location>
        <position position="1"/>
    </location>
</feature>
<feature type="region of interest" description="Disordered" evidence="6">
    <location>
        <begin position="1"/>
        <end position="31"/>
    </location>
</feature>
<feature type="compositionally biased region" description="Acidic residues" evidence="6">
    <location>
        <begin position="469"/>
        <end position="482"/>
    </location>
</feature>
<feature type="repeat" description="RPEL" evidence="4">
    <location>
        <begin position="572"/>
        <end position="597"/>
    </location>
</feature>
<feature type="compositionally biased region" description="Low complexity" evidence="6">
    <location>
        <begin position="279"/>
        <end position="295"/>
    </location>
</feature>
<dbReference type="EMBL" id="VWYM01022716">
    <property type="protein sequence ID" value="NXR27323.1"/>
    <property type="molecule type" value="Genomic_DNA"/>
</dbReference>
<dbReference type="GO" id="GO:0004864">
    <property type="term" value="F:protein phosphatase inhibitor activity"/>
    <property type="evidence" value="ECO:0007669"/>
    <property type="project" value="UniProtKB-UniRule"/>
</dbReference>
<accession>A0A7L2JYQ5</accession>
<protein>
    <recommendedName>
        <fullName evidence="5">Phosphatase and actin regulator</fullName>
    </recommendedName>
</protein>
<dbReference type="Proteomes" id="UP000590623">
    <property type="component" value="Unassembled WGS sequence"/>
</dbReference>
<evidence type="ECO:0000313" key="7">
    <source>
        <dbReference type="EMBL" id="NXR27323.1"/>
    </source>
</evidence>
<dbReference type="GO" id="GO:0003779">
    <property type="term" value="F:actin binding"/>
    <property type="evidence" value="ECO:0007669"/>
    <property type="project" value="UniProtKB-KW"/>
</dbReference>
<feature type="compositionally biased region" description="Pro residues" evidence="6">
    <location>
        <begin position="153"/>
        <end position="163"/>
    </location>
</feature>
<feature type="compositionally biased region" description="Pro residues" evidence="6">
    <location>
        <begin position="326"/>
        <end position="343"/>
    </location>
</feature>
<feature type="region of interest" description="Disordered" evidence="6">
    <location>
        <begin position="103"/>
        <end position="390"/>
    </location>
</feature>
<evidence type="ECO:0000256" key="6">
    <source>
        <dbReference type="SAM" id="MobiDB-lite"/>
    </source>
</evidence>
<feature type="compositionally biased region" description="Basic and acidic residues" evidence="6">
    <location>
        <begin position="126"/>
        <end position="137"/>
    </location>
</feature>
<name>A0A7L2JYQ5_CINMU</name>
<evidence type="ECO:0000256" key="5">
    <source>
        <dbReference type="RuleBase" id="RU301113"/>
    </source>
</evidence>
<dbReference type="PANTHER" id="PTHR12751:SF5">
    <property type="entry name" value="PHOSPHATASE AND ACTIN REGULATOR 2"/>
    <property type="match status" value="1"/>
</dbReference>
<comment type="similarity">
    <text evidence="1 5">Belongs to the phosphatase and actin regulator family.</text>
</comment>
<evidence type="ECO:0000313" key="8">
    <source>
        <dbReference type="Proteomes" id="UP000590623"/>
    </source>
</evidence>
<dbReference type="PROSITE" id="PS51073">
    <property type="entry name" value="RPEL"/>
    <property type="match status" value="4"/>
</dbReference>
<dbReference type="GO" id="GO:0030036">
    <property type="term" value="P:actin cytoskeleton organization"/>
    <property type="evidence" value="ECO:0007669"/>
    <property type="project" value="TreeGrafter"/>
</dbReference>
<evidence type="ECO:0000256" key="1">
    <source>
        <dbReference type="ARBA" id="ARBA00009795"/>
    </source>
</evidence>
<reference evidence="7 8" key="1">
    <citation type="submission" date="2019-09" db="EMBL/GenBank/DDBJ databases">
        <title>Bird 10,000 Genomes (B10K) Project - Family phase.</title>
        <authorList>
            <person name="Zhang G."/>
        </authorList>
    </citation>
    <scope>NUCLEOTIDE SEQUENCE [LARGE SCALE GENOMIC DNA]</scope>
    <source>
        <strain evidence="7">B10K-DU-001-77</strain>
        <tissue evidence="7">Muscle</tissue>
    </source>
</reference>
<feature type="compositionally biased region" description="Low complexity" evidence="6">
    <location>
        <begin position="233"/>
        <end position="249"/>
    </location>
</feature>
<organism evidence="7 8">
    <name type="scientific">Cinclus mexicanus</name>
    <name type="common">American dipper</name>
    <dbReference type="NCBI Taxonomy" id="161649"/>
    <lineage>
        <taxon>Eukaryota</taxon>
        <taxon>Metazoa</taxon>
        <taxon>Chordata</taxon>
        <taxon>Craniata</taxon>
        <taxon>Vertebrata</taxon>
        <taxon>Euteleostomi</taxon>
        <taxon>Archelosauria</taxon>
        <taxon>Archosauria</taxon>
        <taxon>Dinosauria</taxon>
        <taxon>Saurischia</taxon>
        <taxon>Theropoda</taxon>
        <taxon>Coelurosauria</taxon>
        <taxon>Aves</taxon>
        <taxon>Neognathae</taxon>
        <taxon>Neoaves</taxon>
        <taxon>Telluraves</taxon>
        <taxon>Australaves</taxon>
        <taxon>Passeriformes</taxon>
        <taxon>Cinclidae</taxon>
        <taxon>Cinclus</taxon>
    </lineage>
</organism>
<gene>
    <name evidence="7" type="primary">Phactr2</name>
    <name evidence="7" type="ORF">CINMEX_R10493</name>
</gene>
<comment type="caution">
    <text evidence="7">The sequence shown here is derived from an EMBL/GenBank/DDBJ whole genome shotgun (WGS) entry which is preliminary data.</text>
</comment>
<keyword evidence="3 5" id="KW-0009">Actin-binding</keyword>
<feature type="repeat" description="RPEL" evidence="4">
    <location>
        <begin position="534"/>
        <end position="559"/>
    </location>
</feature>
<feature type="compositionally biased region" description="Basic and acidic residues" evidence="6">
    <location>
        <begin position="450"/>
        <end position="459"/>
    </location>
</feature>
<feature type="compositionally biased region" description="Pro residues" evidence="6">
    <location>
        <begin position="204"/>
        <end position="213"/>
    </location>
</feature>
<feature type="compositionally biased region" description="Basic and acidic residues" evidence="6">
    <location>
        <begin position="296"/>
        <end position="305"/>
    </location>
</feature>
<feature type="region of interest" description="Disordered" evidence="6">
    <location>
        <begin position="420"/>
        <end position="510"/>
    </location>
</feature>
<feature type="compositionally biased region" description="Basic and acidic residues" evidence="6">
    <location>
        <begin position="545"/>
        <end position="559"/>
    </location>
</feature>